<evidence type="ECO:0008006" key="3">
    <source>
        <dbReference type="Google" id="ProtNLM"/>
    </source>
</evidence>
<name>A0A136JG79_9PEZI</name>
<sequence length="261" mass="28981">MTDILTAPVHTVINGAKNLVSSTNVSTYRSTIDVKLTVSANDFSIVPDILGDISALSIGLYPDDTKRCLRVLEKARELGRALETPRETMIKHTWAQLSIDPAPLTLFLQHINAMDYITETEPDEYKLTNFAKSLSPPIIADSDPVCLWSVNTTLTNLHDYLKSGSCTNANSTTDGNYQRAHNRTPHGVRFNNLMSGYCQGRPSWMDKGSFPAKENLLRGFDPTQGGGARAYYMQTVLHDWPDVQRVNGGHIVLTLFSAEHR</sequence>
<accession>A0A136JG79</accession>
<evidence type="ECO:0000313" key="2">
    <source>
        <dbReference type="Proteomes" id="UP000070501"/>
    </source>
</evidence>
<gene>
    <name evidence="1" type="ORF">Micbo1qcDRAFT_201488</name>
</gene>
<evidence type="ECO:0000313" key="1">
    <source>
        <dbReference type="EMBL" id="KXJ96171.1"/>
    </source>
</evidence>
<organism evidence="1 2">
    <name type="scientific">Microdochium bolleyi</name>
    <dbReference type="NCBI Taxonomy" id="196109"/>
    <lineage>
        <taxon>Eukaryota</taxon>
        <taxon>Fungi</taxon>
        <taxon>Dikarya</taxon>
        <taxon>Ascomycota</taxon>
        <taxon>Pezizomycotina</taxon>
        <taxon>Sordariomycetes</taxon>
        <taxon>Xylariomycetidae</taxon>
        <taxon>Xylariales</taxon>
        <taxon>Microdochiaceae</taxon>
        <taxon>Microdochium</taxon>
    </lineage>
</organism>
<dbReference type="PANTHER" id="PTHR43712">
    <property type="entry name" value="PUTATIVE (AFU_ORTHOLOGUE AFUA_4G14580)-RELATED"/>
    <property type="match status" value="1"/>
</dbReference>
<dbReference type="AlphaFoldDB" id="A0A136JG79"/>
<keyword evidence="2" id="KW-1185">Reference proteome</keyword>
<dbReference type="EMBL" id="KQ964246">
    <property type="protein sequence ID" value="KXJ96171.1"/>
    <property type="molecule type" value="Genomic_DNA"/>
</dbReference>
<protein>
    <recommendedName>
        <fullName evidence="3">O-methyltransferase domain-containing protein</fullName>
    </recommendedName>
</protein>
<dbReference type="Proteomes" id="UP000070501">
    <property type="component" value="Unassembled WGS sequence"/>
</dbReference>
<dbReference type="InParanoid" id="A0A136JG79"/>
<dbReference type="OrthoDB" id="3340390at2759"/>
<dbReference type="PANTHER" id="PTHR43712:SF17">
    <property type="entry name" value="O-METHYLTRANSFERASE"/>
    <property type="match status" value="1"/>
</dbReference>
<proteinExistence type="predicted"/>
<reference evidence="2" key="1">
    <citation type="submission" date="2016-02" db="EMBL/GenBank/DDBJ databases">
        <title>Draft genome sequence of Microdochium bolleyi, a fungal endophyte of beachgrass.</title>
        <authorList>
            <consortium name="DOE Joint Genome Institute"/>
            <person name="David A.S."/>
            <person name="May G."/>
            <person name="Haridas S."/>
            <person name="Lim J."/>
            <person name="Wang M."/>
            <person name="Labutti K."/>
            <person name="Lipzen A."/>
            <person name="Barry K."/>
            <person name="Grigoriev I.V."/>
        </authorList>
    </citation>
    <scope>NUCLEOTIDE SEQUENCE [LARGE SCALE GENOMIC DNA]</scope>
    <source>
        <strain evidence="2">J235TASD1</strain>
    </source>
</reference>